<dbReference type="InterPro" id="IPR035992">
    <property type="entry name" value="Ricin_B-like_lectins"/>
</dbReference>
<evidence type="ECO:0000313" key="8">
    <source>
        <dbReference type="Proteomes" id="UP000661077"/>
    </source>
</evidence>
<dbReference type="PROSITE" id="PS50231">
    <property type="entry name" value="RICIN_B_LECTIN"/>
    <property type="match status" value="1"/>
</dbReference>
<dbReference type="SUPFAM" id="SSF50370">
    <property type="entry name" value="Ricin B-like lectins"/>
    <property type="match status" value="1"/>
</dbReference>
<dbReference type="RefSeq" id="WP_203170501.1">
    <property type="nucleotide sequence ID" value="NZ_JAEVLS010000008.1"/>
</dbReference>
<evidence type="ECO:0000313" key="7">
    <source>
        <dbReference type="EMBL" id="MBM0108332.1"/>
    </source>
</evidence>
<reference evidence="7 8" key="1">
    <citation type="journal article" date="2021" name="Int. J. Syst. Evol. Microbiol.">
        <title>Steroidobacter gossypii sp. nov., isolated from soil of cotton cropping field.</title>
        <authorList>
            <person name="Huang R."/>
            <person name="Yang S."/>
            <person name="Zhen C."/>
            <person name="Liu W."/>
        </authorList>
    </citation>
    <scope>NUCLEOTIDE SEQUENCE [LARGE SCALE GENOMIC DNA]</scope>
    <source>
        <strain evidence="7 8">S1-65</strain>
    </source>
</reference>
<name>A0ABS1X521_9GAMM</name>
<dbReference type="CDD" id="cd08998">
    <property type="entry name" value="GH43_Arb43a-like"/>
    <property type="match status" value="1"/>
</dbReference>
<dbReference type="PANTHER" id="PTHR43301:SF3">
    <property type="entry name" value="ARABINAN ENDO-1,5-ALPHA-L-ARABINOSIDASE A-RELATED"/>
    <property type="match status" value="1"/>
</dbReference>
<dbReference type="PANTHER" id="PTHR43301">
    <property type="entry name" value="ARABINAN ENDO-1,5-ALPHA-L-ARABINOSIDASE"/>
    <property type="match status" value="1"/>
</dbReference>
<dbReference type="EMBL" id="JAEVLS010000008">
    <property type="protein sequence ID" value="MBM0108332.1"/>
    <property type="molecule type" value="Genomic_DNA"/>
</dbReference>
<keyword evidence="4 5" id="KW-0326">Glycosidase</keyword>
<proteinExistence type="inferred from homology"/>
<dbReference type="InterPro" id="IPR000772">
    <property type="entry name" value="Ricin_B_lectin"/>
</dbReference>
<dbReference type="InterPro" id="IPR023296">
    <property type="entry name" value="Glyco_hydro_beta-prop_sf"/>
</dbReference>
<feature type="domain" description="Ricin B lectin" evidence="6">
    <location>
        <begin position="325"/>
        <end position="457"/>
    </location>
</feature>
<keyword evidence="8" id="KW-1185">Reference proteome</keyword>
<comment type="pathway">
    <text evidence="1">Glycan metabolism; L-arabinan degradation.</text>
</comment>
<dbReference type="Gene3D" id="2.80.10.50">
    <property type="match status" value="2"/>
</dbReference>
<protein>
    <submittedName>
        <fullName evidence="7">Family 43 glycosylhydrolase</fullName>
    </submittedName>
</protein>
<dbReference type="InterPro" id="IPR006710">
    <property type="entry name" value="Glyco_hydro_43"/>
</dbReference>
<dbReference type="CDD" id="cd00161">
    <property type="entry name" value="beta-trefoil_Ricin-like"/>
    <property type="match status" value="1"/>
</dbReference>
<dbReference type="Gene3D" id="2.115.10.20">
    <property type="entry name" value="Glycosyl hydrolase domain, family 43"/>
    <property type="match status" value="1"/>
</dbReference>
<gene>
    <name evidence="7" type="ORF">JM946_26675</name>
</gene>
<comment type="similarity">
    <text evidence="2 5">Belongs to the glycosyl hydrolase 43 family.</text>
</comment>
<organism evidence="7 8">
    <name type="scientific">Steroidobacter gossypii</name>
    <dbReference type="NCBI Taxonomy" id="2805490"/>
    <lineage>
        <taxon>Bacteria</taxon>
        <taxon>Pseudomonadati</taxon>
        <taxon>Pseudomonadota</taxon>
        <taxon>Gammaproteobacteria</taxon>
        <taxon>Steroidobacterales</taxon>
        <taxon>Steroidobacteraceae</taxon>
        <taxon>Steroidobacter</taxon>
    </lineage>
</organism>
<sequence length="547" mass="58956">MKELSLHGRIYSPRLVWLLLLFVGALLLFSAHSEAQVAPSHDPSRAIRNVDGRYWIFTTGDGIWAMSSSNANFTDWRVEPTVFPVGSWPSWINNYVTGFNGFFWAPDVINVNGQYRLYYSCAGQGAPAAIGLATATNLAGPWTDQGLVVAGNNAIDPAPLVDGGNHWLTWGNWQTGIDLLQLNPANGKPLNSSRWDLVPGQVEAPYLHKNGSYYYLFFQRGLCCNGVNSTYYTVVGRSTSITGPYLDKSGASVMNGGGSIFLPNRDGRYIGPGHVGIGEGRLTYHFYDGNDNGAPKLRVTTVSFSNGWPVAAGVNLPPQGGTLANGTYRLRNRANGKYLDNLGATADGADVAQWASSSSPNQRWVLTTSGGYSRLRAVTGGKYLDSLDRTADGSAVGQWADSPSFNQQWSLVSVDSFYKLVNRANGKALDTGGQTGDGAVMQFWNDNVSFNQQWAFEFVSSSTSLSAASAISDAGHPAQQLEVTLAKPASGTARVSIADKSGLVWAEETFQGDQHNLSTADIPAGRYSLKVIDDHGVVEERTILIKP</sequence>
<evidence type="ECO:0000256" key="4">
    <source>
        <dbReference type="ARBA" id="ARBA00023295"/>
    </source>
</evidence>
<keyword evidence="3 5" id="KW-0378">Hydrolase</keyword>
<evidence type="ECO:0000259" key="6">
    <source>
        <dbReference type="SMART" id="SM00458"/>
    </source>
</evidence>
<dbReference type="Proteomes" id="UP000661077">
    <property type="component" value="Unassembled WGS sequence"/>
</dbReference>
<evidence type="ECO:0000256" key="2">
    <source>
        <dbReference type="ARBA" id="ARBA00009865"/>
    </source>
</evidence>
<evidence type="ECO:0000256" key="3">
    <source>
        <dbReference type="ARBA" id="ARBA00022801"/>
    </source>
</evidence>
<evidence type="ECO:0000256" key="5">
    <source>
        <dbReference type="RuleBase" id="RU361187"/>
    </source>
</evidence>
<accession>A0ABS1X521</accession>
<comment type="caution">
    <text evidence="7">The sequence shown here is derived from an EMBL/GenBank/DDBJ whole genome shotgun (WGS) entry which is preliminary data.</text>
</comment>
<dbReference type="Pfam" id="PF04616">
    <property type="entry name" value="Glyco_hydro_43"/>
    <property type="match status" value="1"/>
</dbReference>
<dbReference type="Pfam" id="PF14200">
    <property type="entry name" value="RicinB_lectin_2"/>
    <property type="match status" value="2"/>
</dbReference>
<dbReference type="SMART" id="SM00458">
    <property type="entry name" value="RICIN"/>
    <property type="match status" value="1"/>
</dbReference>
<dbReference type="SUPFAM" id="SSF75005">
    <property type="entry name" value="Arabinanase/levansucrase/invertase"/>
    <property type="match status" value="1"/>
</dbReference>
<evidence type="ECO:0000256" key="1">
    <source>
        <dbReference type="ARBA" id="ARBA00004834"/>
    </source>
</evidence>
<dbReference type="InterPro" id="IPR050727">
    <property type="entry name" value="GH43_arabinanases"/>
</dbReference>